<dbReference type="AlphaFoldDB" id="A0A239N5N4"/>
<name>A0A239N5N4_9ACTN</name>
<dbReference type="Proteomes" id="UP000198318">
    <property type="component" value="Unassembled WGS sequence"/>
</dbReference>
<gene>
    <name evidence="1" type="ORF">SAMN05443665_103592</name>
    <name evidence="2" type="ORF">SAMN05443665_106040</name>
</gene>
<sequence>RTTYQATIAIDILTPTNSTTAEDP</sequence>
<dbReference type="EMBL" id="FZOR01000060">
    <property type="protein sequence ID" value="SNT60958.1"/>
    <property type="molecule type" value="Genomic_DNA"/>
</dbReference>
<reference evidence="1 3" key="1">
    <citation type="submission" date="2017-06" db="EMBL/GenBank/DDBJ databases">
        <authorList>
            <person name="Kim H.J."/>
            <person name="Triplett B.A."/>
        </authorList>
    </citation>
    <scope>NUCLEOTIDE SEQUENCE [LARGE SCALE GENOMIC DNA]</scope>
    <source>
        <strain evidence="1 3">DSM 44715</strain>
    </source>
</reference>
<feature type="non-terminal residue" evidence="1">
    <location>
        <position position="1"/>
    </location>
</feature>
<evidence type="ECO:0000313" key="3">
    <source>
        <dbReference type="Proteomes" id="UP000198318"/>
    </source>
</evidence>
<dbReference type="EMBL" id="FZOR01000035">
    <property type="protein sequence ID" value="SNT49489.1"/>
    <property type="molecule type" value="Genomic_DNA"/>
</dbReference>
<protein>
    <submittedName>
        <fullName evidence="1">Uncharacterized protein</fullName>
    </submittedName>
</protein>
<accession>A0A239N5N4</accession>
<keyword evidence="3" id="KW-1185">Reference proteome</keyword>
<evidence type="ECO:0000313" key="2">
    <source>
        <dbReference type="EMBL" id="SNT60958.1"/>
    </source>
</evidence>
<evidence type="ECO:0000313" key="1">
    <source>
        <dbReference type="EMBL" id="SNT49489.1"/>
    </source>
</evidence>
<organism evidence="1 3">
    <name type="scientific">Actinomadura meyerae</name>
    <dbReference type="NCBI Taxonomy" id="240840"/>
    <lineage>
        <taxon>Bacteria</taxon>
        <taxon>Bacillati</taxon>
        <taxon>Actinomycetota</taxon>
        <taxon>Actinomycetes</taxon>
        <taxon>Streptosporangiales</taxon>
        <taxon>Thermomonosporaceae</taxon>
        <taxon>Actinomadura</taxon>
    </lineage>
</organism>
<proteinExistence type="predicted"/>